<feature type="compositionally biased region" description="Polar residues" evidence="2">
    <location>
        <begin position="331"/>
        <end position="364"/>
    </location>
</feature>
<protein>
    <submittedName>
        <fullName evidence="5">Transmembrane protein, putative</fullName>
    </submittedName>
</protein>
<feature type="compositionally biased region" description="Low complexity" evidence="2">
    <location>
        <begin position="369"/>
        <end position="380"/>
    </location>
</feature>
<dbReference type="InParanoid" id="I7MFV4"/>
<feature type="compositionally biased region" description="Low complexity" evidence="2">
    <location>
        <begin position="934"/>
        <end position="948"/>
    </location>
</feature>
<dbReference type="GeneID" id="7825736"/>
<dbReference type="Proteomes" id="UP000009168">
    <property type="component" value="Unassembled WGS sequence"/>
</dbReference>
<dbReference type="KEGG" id="tet:TTHERM_00411840"/>
<evidence type="ECO:0000256" key="1">
    <source>
        <dbReference type="SAM" id="Coils"/>
    </source>
</evidence>
<dbReference type="EMBL" id="GG662612">
    <property type="protein sequence ID" value="EAS00633.3"/>
    <property type="molecule type" value="Genomic_DNA"/>
</dbReference>
<sequence>MLYQLSKKTYSNLYSANKGYLFGEWLKFLNNKIEQRFIKGCFISNIQSQIKMHLIQFILTLLDLIINKQYAYFTYLNIVLSVIYLIWIKKAQSVYQAQIFSFILQFYFFFRFAQLDLPYELYILLLCIWGINNVISYKSMVLLFLLMFTLLSQGLKKTKTLLWPFLFSLNNQRDIFSFQHQIYESYKFSISELEVEYFFISSVIYYYILRKTRLNWKALDQVKRSERAYVNLFQQIKTPTFVVNHQGNILELNETGRNIFGERLISYANCSFFKLFQNKQELENVKLAFEQASLTKETINIRANIKCFSQSGNDNFNSFGGNEDQQKDNKSNNTVQNQKNSLGGNAPNGESSISNSNTRNGISKKSNESSVQPSPQLPSLGNKKQSIASPPIRHNVQMAMAPPQPKNIVQQKIPYPFLQEQFDDLLKNEYLHLTQDSQTIKYFNLSISPYIWKETTSFLISFVDISDTQDFIKMTNFFMKNVNDRIVSVLSHTEEDYQKWGNLAQLSQIKQTDLRELSAIISEQHNIFSLTSLVKYFNQMYIGHEKGKLQDFQITNLIIQTIEVHSVRVQNYLKRIDLTFESFPPQVNGDPSAFYFIIHNLIYLITYNCEYNEVDLSLSCKFLSFVDKNNSLILSFDFEFSATQEQIEFFQKLTKKFDEFKRYLVQSDLKGHDILETLYLMTLNSIKQNEGNIHIDIVDPSKKNDNNNQNQPASQQNIAAPQSQQLIKQEVQGNKDNQNAQDSKENIDNQVKKLKVVLEQVFNQAEMHTVVKRQQDNSIMDSPAVSPLVDKKNTARKHHALAKPPQINLSYTRFKEKQKDKYQWKQCNEEEKKQVAQIGLPSRRPNDLKNQFRKIQNFGIDSDENIPNPINRNDISPISVKPNPRKASTNTLNIGVQPSLQQVERMVSSGAEEQKNQQISNSQNNIQVNHPSSQQNIQIPQTHQQQSQFVPTPPPTNNKEVNQSQNLSQAPQILVPKTNSSGNINYKKNLENISESVENIDRMLISQKPEQAKQKPDEDSPPEINDFLSEDNSSILFNLNLKKEIKTNLKLYNSNIVRDISKIIKNILTASKMQEEFDVRFINKSSTDSLPVTSRNIAQFCSPQLHSNRLRNDNRFKASPQVHSAFAGYVNPDLKNQNKTGQSSNSRMAYSNTEETPKSVVMSTRPSKSNFPSMIINSPLVVNNFRFRGDSRGSECKDQLNINYKKQETKQLPWNEIIPFEVHQSRLKKHVRKWILQDLWKKAYKKTDTVLVVSAELSDSSLIQQVFLQKKDLGKELQFTKVNQAFSKYIQMLKDDQVYKYILVDLRIDPSQVEIFIQQIKDQESISQSIPKTSFVGYESEQNQQQYNQLLDYIIVGSLEVLKLLPFIKALKEKR</sequence>
<keyword evidence="6" id="KW-1185">Reference proteome</keyword>
<keyword evidence="1" id="KW-0175">Coiled coil</keyword>
<feature type="region of interest" description="Disordered" evidence="2">
    <location>
        <begin position="699"/>
        <end position="724"/>
    </location>
</feature>
<dbReference type="InterPro" id="IPR000014">
    <property type="entry name" value="PAS"/>
</dbReference>
<organism evidence="5 6">
    <name type="scientific">Tetrahymena thermophila (strain SB210)</name>
    <dbReference type="NCBI Taxonomy" id="312017"/>
    <lineage>
        <taxon>Eukaryota</taxon>
        <taxon>Sar</taxon>
        <taxon>Alveolata</taxon>
        <taxon>Ciliophora</taxon>
        <taxon>Intramacronucleata</taxon>
        <taxon>Oligohymenophorea</taxon>
        <taxon>Hymenostomatida</taxon>
        <taxon>Tetrahymenina</taxon>
        <taxon>Tetrahymenidae</taxon>
        <taxon>Tetrahymena</taxon>
    </lineage>
</organism>
<feature type="region of interest" description="Disordered" evidence="2">
    <location>
        <begin position="904"/>
        <end position="986"/>
    </location>
</feature>
<evidence type="ECO:0000313" key="5">
    <source>
        <dbReference type="EMBL" id="EAS00633.3"/>
    </source>
</evidence>
<feature type="compositionally biased region" description="Polar residues" evidence="2">
    <location>
        <begin position="957"/>
        <end position="986"/>
    </location>
</feature>
<dbReference type="PROSITE" id="PS50112">
    <property type="entry name" value="PAS"/>
    <property type="match status" value="1"/>
</dbReference>
<proteinExistence type="predicted"/>
<feature type="compositionally biased region" description="Low complexity" evidence="2">
    <location>
        <begin position="706"/>
        <end position="724"/>
    </location>
</feature>
<evidence type="ECO:0000256" key="2">
    <source>
        <dbReference type="SAM" id="MobiDB-lite"/>
    </source>
</evidence>
<keyword evidence="3 5" id="KW-0812">Transmembrane</keyword>
<reference evidence="6" key="1">
    <citation type="journal article" date="2006" name="PLoS Biol.">
        <title>Macronuclear genome sequence of the ciliate Tetrahymena thermophila, a model eukaryote.</title>
        <authorList>
            <person name="Eisen J.A."/>
            <person name="Coyne R.S."/>
            <person name="Wu M."/>
            <person name="Wu D."/>
            <person name="Thiagarajan M."/>
            <person name="Wortman J.R."/>
            <person name="Badger J.H."/>
            <person name="Ren Q."/>
            <person name="Amedeo P."/>
            <person name="Jones K.M."/>
            <person name="Tallon L.J."/>
            <person name="Delcher A.L."/>
            <person name="Salzberg S.L."/>
            <person name="Silva J.C."/>
            <person name="Haas B.J."/>
            <person name="Majoros W.H."/>
            <person name="Farzad M."/>
            <person name="Carlton J.M."/>
            <person name="Smith R.K. Jr."/>
            <person name="Garg J."/>
            <person name="Pearlman R.E."/>
            <person name="Karrer K.M."/>
            <person name="Sun L."/>
            <person name="Manning G."/>
            <person name="Elde N.C."/>
            <person name="Turkewitz A.P."/>
            <person name="Asai D.J."/>
            <person name="Wilkes D.E."/>
            <person name="Wang Y."/>
            <person name="Cai H."/>
            <person name="Collins K."/>
            <person name="Stewart B.A."/>
            <person name="Lee S.R."/>
            <person name="Wilamowska K."/>
            <person name="Weinberg Z."/>
            <person name="Ruzzo W.L."/>
            <person name="Wloga D."/>
            <person name="Gaertig J."/>
            <person name="Frankel J."/>
            <person name="Tsao C.-C."/>
            <person name="Gorovsky M.A."/>
            <person name="Keeling P.J."/>
            <person name="Waller R.F."/>
            <person name="Patron N.J."/>
            <person name="Cherry J.M."/>
            <person name="Stover N.A."/>
            <person name="Krieger C.J."/>
            <person name="del Toro C."/>
            <person name="Ryder H.F."/>
            <person name="Williamson S.C."/>
            <person name="Barbeau R.A."/>
            <person name="Hamilton E.P."/>
            <person name="Orias E."/>
        </authorList>
    </citation>
    <scope>NUCLEOTIDE SEQUENCE [LARGE SCALE GENOMIC DNA]</scope>
    <source>
        <strain evidence="6">SB210</strain>
    </source>
</reference>
<feature type="transmembrane region" description="Helical" evidence="3">
    <location>
        <begin position="122"/>
        <end position="151"/>
    </location>
</feature>
<feature type="transmembrane region" description="Helical" evidence="3">
    <location>
        <begin position="70"/>
        <end position="87"/>
    </location>
</feature>
<evidence type="ECO:0000256" key="3">
    <source>
        <dbReference type="SAM" id="Phobius"/>
    </source>
</evidence>
<evidence type="ECO:0000313" key="6">
    <source>
        <dbReference type="Proteomes" id="UP000009168"/>
    </source>
</evidence>
<feature type="compositionally biased region" description="Polar residues" evidence="2">
    <location>
        <begin position="1134"/>
        <end position="1154"/>
    </location>
</feature>
<feature type="region of interest" description="Disordered" evidence="2">
    <location>
        <begin position="316"/>
        <end position="387"/>
    </location>
</feature>
<feature type="region of interest" description="Disordered" evidence="2">
    <location>
        <begin position="863"/>
        <end position="891"/>
    </location>
</feature>
<name>I7MFV4_TETTS</name>
<feature type="region of interest" description="Disordered" evidence="2">
    <location>
        <begin position="1131"/>
        <end position="1166"/>
    </location>
</feature>
<accession>I7MFV4</accession>
<feature type="transmembrane region" description="Helical" evidence="3">
    <location>
        <begin position="93"/>
        <end position="110"/>
    </location>
</feature>
<feature type="compositionally biased region" description="Low complexity" evidence="2">
    <location>
        <begin position="916"/>
        <end position="927"/>
    </location>
</feature>
<evidence type="ECO:0000259" key="4">
    <source>
        <dbReference type="PROSITE" id="PS50112"/>
    </source>
</evidence>
<feature type="domain" description="PAS" evidence="4">
    <location>
        <begin position="225"/>
        <end position="261"/>
    </location>
</feature>
<dbReference type="RefSeq" id="XP_001020878.3">
    <property type="nucleotide sequence ID" value="XM_001020878.3"/>
</dbReference>
<dbReference type="eggNOG" id="ENOG502SXHT">
    <property type="taxonomic scope" value="Eukaryota"/>
</dbReference>
<keyword evidence="3" id="KW-1133">Transmembrane helix</keyword>
<dbReference type="OrthoDB" id="10691986at2759"/>
<keyword evidence="3" id="KW-0472">Membrane</keyword>
<gene>
    <name evidence="5" type="ORF">TTHERM_00411840</name>
</gene>
<feature type="coiled-coil region" evidence="1">
    <location>
        <begin position="737"/>
        <end position="764"/>
    </location>
</feature>